<protein>
    <submittedName>
        <fullName evidence="1">Uncharacterized protein</fullName>
    </submittedName>
</protein>
<evidence type="ECO:0000313" key="1">
    <source>
        <dbReference type="EMBL" id="SAK51017.1"/>
    </source>
</evidence>
<dbReference type="AlphaFoldDB" id="A0A158A1Q0"/>
<dbReference type="Proteomes" id="UP000071859">
    <property type="component" value="Unassembled WGS sequence"/>
</dbReference>
<comment type="caution">
    <text evidence="1">The sequence shown here is derived from an EMBL/GenBank/DDBJ whole genome shotgun (WGS) entry which is preliminary data.</text>
</comment>
<organism evidence="1 2">
    <name type="scientific">Caballeronia calidae</name>
    <dbReference type="NCBI Taxonomy" id="1777139"/>
    <lineage>
        <taxon>Bacteria</taxon>
        <taxon>Pseudomonadati</taxon>
        <taxon>Pseudomonadota</taxon>
        <taxon>Betaproteobacteria</taxon>
        <taxon>Burkholderiales</taxon>
        <taxon>Burkholderiaceae</taxon>
        <taxon>Caballeronia</taxon>
    </lineage>
</organism>
<gene>
    <name evidence="1" type="ORF">AWB78_01097</name>
</gene>
<accession>A0A158A1Q0</accession>
<evidence type="ECO:0000313" key="2">
    <source>
        <dbReference type="Proteomes" id="UP000071859"/>
    </source>
</evidence>
<proteinExistence type="predicted"/>
<dbReference type="EMBL" id="FCOX02000004">
    <property type="protein sequence ID" value="SAK51017.1"/>
    <property type="molecule type" value="Genomic_DNA"/>
</dbReference>
<sequence length="65" mass="7291">MSQRLKTALSLEAAATVESQPESMTCVQPKVSSSAATRTWAWGRTHAPYDWMDMHTPLDDLSSWH</sequence>
<name>A0A158A1Q0_9BURK</name>
<reference evidence="1" key="1">
    <citation type="submission" date="2016-01" db="EMBL/GenBank/DDBJ databases">
        <authorList>
            <person name="Peeters C."/>
        </authorList>
    </citation>
    <scope>NUCLEOTIDE SEQUENCE</scope>
    <source>
        <strain evidence="1">LMG 29321</strain>
    </source>
</reference>
<keyword evidence="2" id="KW-1185">Reference proteome</keyword>